<organism evidence="1 2">
    <name type="scientific">Amanita muscaria (strain Koide BX008)</name>
    <dbReference type="NCBI Taxonomy" id="946122"/>
    <lineage>
        <taxon>Eukaryota</taxon>
        <taxon>Fungi</taxon>
        <taxon>Dikarya</taxon>
        <taxon>Basidiomycota</taxon>
        <taxon>Agaricomycotina</taxon>
        <taxon>Agaricomycetes</taxon>
        <taxon>Agaricomycetidae</taxon>
        <taxon>Agaricales</taxon>
        <taxon>Pluteineae</taxon>
        <taxon>Amanitaceae</taxon>
        <taxon>Amanita</taxon>
    </lineage>
</organism>
<dbReference type="EMBL" id="KN818344">
    <property type="protein sequence ID" value="KIL58230.1"/>
    <property type="molecule type" value="Genomic_DNA"/>
</dbReference>
<dbReference type="InParanoid" id="A0A0C2S654"/>
<evidence type="ECO:0000313" key="1">
    <source>
        <dbReference type="EMBL" id="KIL58230.1"/>
    </source>
</evidence>
<dbReference type="HOGENOM" id="CLU_1547140_0_0_1"/>
<dbReference type="Proteomes" id="UP000054549">
    <property type="component" value="Unassembled WGS sequence"/>
</dbReference>
<dbReference type="AlphaFoldDB" id="A0A0C2S654"/>
<name>A0A0C2S654_AMAMK</name>
<proteinExistence type="predicted"/>
<accession>A0A0C2S654</accession>
<evidence type="ECO:0000313" key="2">
    <source>
        <dbReference type="Proteomes" id="UP000054549"/>
    </source>
</evidence>
<reference evidence="1 2" key="1">
    <citation type="submission" date="2014-04" db="EMBL/GenBank/DDBJ databases">
        <title>Evolutionary Origins and Diversification of the Mycorrhizal Mutualists.</title>
        <authorList>
            <consortium name="DOE Joint Genome Institute"/>
            <consortium name="Mycorrhizal Genomics Consortium"/>
            <person name="Kohler A."/>
            <person name="Kuo A."/>
            <person name="Nagy L.G."/>
            <person name="Floudas D."/>
            <person name="Copeland A."/>
            <person name="Barry K.W."/>
            <person name="Cichocki N."/>
            <person name="Veneault-Fourrey C."/>
            <person name="LaButti K."/>
            <person name="Lindquist E.A."/>
            <person name="Lipzen A."/>
            <person name="Lundell T."/>
            <person name="Morin E."/>
            <person name="Murat C."/>
            <person name="Riley R."/>
            <person name="Ohm R."/>
            <person name="Sun H."/>
            <person name="Tunlid A."/>
            <person name="Henrissat B."/>
            <person name="Grigoriev I.V."/>
            <person name="Hibbett D.S."/>
            <person name="Martin F."/>
        </authorList>
    </citation>
    <scope>NUCLEOTIDE SEQUENCE [LARGE SCALE GENOMIC DNA]</scope>
    <source>
        <strain evidence="1 2">Koide BX008</strain>
    </source>
</reference>
<sequence length="173" mass="20444">MWICWARRRNRNRIWRIHCPTVTPESSRIQMFGPKSRLRIRILEECMHVLCYREEPGQVIGFKFQIATIVSQKKGSEYPRLVILQPHGHLQRVVPKRNEHMNIIKSYFNLNLSSYGARPKPQDIEGSRPLMVNISLTFLLEPWAPFRSCFLSPIIVMATHRDQRDGVKKKEQH</sequence>
<keyword evidence="2" id="KW-1185">Reference proteome</keyword>
<gene>
    <name evidence="1" type="ORF">M378DRAFT_337621</name>
</gene>
<protein>
    <submittedName>
        <fullName evidence="1">Uncharacterized protein</fullName>
    </submittedName>
</protein>